<proteinExistence type="predicted"/>
<dbReference type="SUPFAM" id="SSF47781">
    <property type="entry name" value="RuvA domain 2-like"/>
    <property type="match status" value="1"/>
</dbReference>
<dbReference type="InterPro" id="IPR010994">
    <property type="entry name" value="RuvA_2-like"/>
</dbReference>
<dbReference type="EMBL" id="CP157762">
    <property type="protein sequence ID" value="XBP91501.1"/>
    <property type="molecule type" value="Genomic_DNA"/>
</dbReference>
<dbReference type="AlphaFoldDB" id="A0AAU7M490"/>
<dbReference type="InterPro" id="IPR049179">
    <property type="entry name" value="T2SSK_SAM-like_2nd"/>
</dbReference>
<dbReference type="EMBL" id="CP159342">
    <property type="protein sequence ID" value="XCH72199.1"/>
    <property type="molecule type" value="Genomic_DNA"/>
</dbReference>
<evidence type="ECO:0000313" key="5">
    <source>
        <dbReference type="EMBL" id="XCH72199.1"/>
    </source>
</evidence>
<evidence type="ECO:0000259" key="3">
    <source>
        <dbReference type="Pfam" id="PF03934"/>
    </source>
</evidence>
<feature type="compositionally biased region" description="Pro residues" evidence="1">
    <location>
        <begin position="249"/>
        <end position="262"/>
    </location>
</feature>
<reference evidence="4" key="1">
    <citation type="submission" date="2024-01" db="EMBL/GenBank/DDBJ databases">
        <title>The genome sequence of Micromonospora mangrovi CCTCC AA 2012012.</title>
        <authorList>
            <person name="Gao J."/>
        </authorList>
    </citation>
    <scope>NUCLEOTIDE SEQUENCE</scope>
    <source>
        <strain evidence="4">CCTCC AA 2012012</strain>
    </source>
</reference>
<feature type="transmembrane region" description="Helical" evidence="2">
    <location>
        <begin position="77"/>
        <end position="96"/>
    </location>
</feature>
<dbReference type="Pfam" id="PF03934">
    <property type="entry name" value="T2SSK"/>
    <property type="match status" value="1"/>
</dbReference>
<evidence type="ECO:0000313" key="4">
    <source>
        <dbReference type="EMBL" id="XBP91501.1"/>
    </source>
</evidence>
<reference evidence="5" key="2">
    <citation type="submission" date="2024-06" db="EMBL/GenBank/DDBJ databases">
        <title>Micromonospora mangrovi CCTCC AA 2012012 genome sequences.</title>
        <authorList>
            <person name="Gao J."/>
        </authorList>
    </citation>
    <scope>NUCLEOTIDE SEQUENCE</scope>
    <source>
        <strain evidence="5">CCTCC AA 2012012</strain>
    </source>
</reference>
<keyword evidence="2" id="KW-0472">Membrane</keyword>
<gene>
    <name evidence="5" type="ORF">ABUL08_17810</name>
    <name evidence="4" type="ORF">VK199_17745</name>
</gene>
<dbReference type="RefSeq" id="WP_350931042.1">
    <property type="nucleotide sequence ID" value="NZ_CP157762.1"/>
</dbReference>
<protein>
    <submittedName>
        <fullName evidence="4">Type II secretion system protein GspK</fullName>
    </submittedName>
</protein>
<feature type="domain" description="T2SS protein K second SAM-like" evidence="3">
    <location>
        <begin position="269"/>
        <end position="319"/>
    </location>
</feature>
<name>A0AAU7M490_9ACTN</name>
<feature type="compositionally biased region" description="Low complexity" evidence="1">
    <location>
        <begin position="226"/>
        <end position="241"/>
    </location>
</feature>
<keyword evidence="2" id="KW-0812">Transmembrane</keyword>
<sequence length="349" mass="35644">MSTAPDGGWPPFPSGPPPGAYGPGAAATPVAVTPNKAASWKWRLLHSWWLLLPTLGLGCLGGIGLVYVGVRARRPGWWIAGIGYLVLGWATFVIVGEAQKGTVLINVAVAAWLAIWIAGFVHALVINPAWLRWRAAYRPWYQQPTGWTGSPPFQGWPPPPAATGWSGHPAPAAPAFPPVSAAPGHPAAPAFPPVSAPPGQPAFPPVSAAPGQPVAPAYPPVGGVPGDPTAAGFPAADPTAAVPQQPWAAPTPPGSPVAPAPVSPAGSTLDVNTAGAEQFAALPGFDAARVHRVLAERDARGGYGSVAEFVAAAHLAPHEYARLRDVLVCVPPAGPATLPGQPHGRVLDL</sequence>
<organism evidence="4">
    <name type="scientific">Micromonospora sp. CCTCC AA 2012012</name>
    <dbReference type="NCBI Taxonomy" id="3111921"/>
    <lineage>
        <taxon>Bacteria</taxon>
        <taxon>Bacillati</taxon>
        <taxon>Actinomycetota</taxon>
        <taxon>Actinomycetes</taxon>
        <taxon>Micromonosporales</taxon>
        <taxon>Micromonosporaceae</taxon>
        <taxon>Micromonospora</taxon>
    </lineage>
</organism>
<keyword evidence="2" id="KW-1133">Transmembrane helix</keyword>
<feature type="transmembrane region" description="Helical" evidence="2">
    <location>
        <begin position="102"/>
        <end position="125"/>
    </location>
</feature>
<evidence type="ECO:0000256" key="1">
    <source>
        <dbReference type="SAM" id="MobiDB-lite"/>
    </source>
</evidence>
<feature type="transmembrane region" description="Helical" evidence="2">
    <location>
        <begin position="48"/>
        <end position="70"/>
    </location>
</feature>
<feature type="region of interest" description="Disordered" evidence="1">
    <location>
        <begin position="149"/>
        <end position="181"/>
    </location>
</feature>
<accession>A0AAU7M490</accession>
<dbReference type="Gene3D" id="1.10.150.320">
    <property type="entry name" value="Photosystem II 12 kDa extrinsic protein"/>
    <property type="match status" value="1"/>
</dbReference>
<evidence type="ECO:0000256" key="2">
    <source>
        <dbReference type="SAM" id="Phobius"/>
    </source>
</evidence>
<feature type="region of interest" description="Disordered" evidence="1">
    <location>
        <begin position="217"/>
        <end position="269"/>
    </location>
</feature>